<dbReference type="GeneID" id="8681065"/>
<dbReference type="EMBL" id="AP011532">
    <property type="protein sequence ID" value="BAI61124.1"/>
    <property type="molecule type" value="Genomic_DNA"/>
</dbReference>
<dbReference type="eggNOG" id="arCOG01641">
    <property type="taxonomic scope" value="Archaea"/>
</dbReference>
<evidence type="ECO:0000259" key="1">
    <source>
        <dbReference type="PROSITE" id="PS50926"/>
    </source>
</evidence>
<organism evidence="2 3">
    <name type="scientific">Methanocella paludicola (strain DSM 17711 / JCM 13418 / NBRC 101707 / SANAE)</name>
    <dbReference type="NCBI Taxonomy" id="304371"/>
    <lineage>
        <taxon>Archaea</taxon>
        <taxon>Methanobacteriati</taxon>
        <taxon>Methanobacteriota</taxon>
        <taxon>Stenosarchaea group</taxon>
        <taxon>Methanomicrobia</taxon>
        <taxon>Methanocellales</taxon>
        <taxon>Methanocellaceae</taxon>
        <taxon>Methanocella</taxon>
    </lineage>
</organism>
<gene>
    <name evidence="2" type="ordered locus">MCP_1052</name>
</gene>
<dbReference type="InterPro" id="IPR012340">
    <property type="entry name" value="NA-bd_OB-fold"/>
</dbReference>
<sequence>MFESKGSNAPVVEGQTYDVKIEDTAKKGDGIARIEGFVIFVPGTKVGDSVKIQVETVKRNFAVAKVVS</sequence>
<dbReference type="KEGG" id="mpd:MCP_1052"/>
<reference evidence="2 3" key="1">
    <citation type="journal article" date="2007" name="Appl. Environ. Microbiol.">
        <title>Isolation of key methanogens for global methane emission from rice paddy fields: a novel isolate affiliated with the clone cluster rice cluster I.</title>
        <authorList>
            <person name="Sakai S."/>
            <person name="Imachi H."/>
            <person name="Sekiguchi Y."/>
            <person name="Ohashi A."/>
            <person name="Harada H."/>
            <person name="Kamagata Y."/>
        </authorList>
    </citation>
    <scope>NUCLEOTIDE SEQUENCE [LARGE SCALE GENOMIC DNA]</scope>
    <source>
        <strain evidence="3">DSM 17711 / JCM 13418 / NBRC 101707 / SANAE</strain>
    </source>
</reference>
<keyword evidence="3" id="KW-1185">Reference proteome</keyword>
<accession>D1YXF2</accession>
<dbReference type="SUPFAM" id="SSF50249">
    <property type="entry name" value="Nucleic acid-binding proteins"/>
    <property type="match status" value="1"/>
</dbReference>
<dbReference type="STRING" id="304371.MCP_1052"/>
<reference evidence="3" key="3">
    <citation type="journal article" date="2011" name="PLoS ONE">
        <title>Genome sequence of a mesophilic hydrogenotrophic methanogen Methanocella paludicola, the first cultivated representative of the order Methanocellales.</title>
        <authorList>
            <person name="Sakai S."/>
            <person name="Takaki Y."/>
            <person name="Shimamura S."/>
            <person name="Sekine M."/>
            <person name="Tajima T."/>
            <person name="Kosugi H."/>
            <person name="Ichikawa N."/>
            <person name="Tasumi E."/>
            <person name="Hiraki A.T."/>
            <person name="Shimizu A."/>
            <person name="Kato Y."/>
            <person name="Nishiko R."/>
            <person name="Mori K."/>
            <person name="Fujita N."/>
            <person name="Imachi H."/>
            <person name="Takai K."/>
        </authorList>
    </citation>
    <scope>NUCLEOTIDE SEQUENCE [LARGE SCALE GENOMIC DNA]</scope>
    <source>
        <strain evidence="3">DSM 17711 / JCM 13418 / NBRC 101707 / SANAE</strain>
    </source>
</reference>
<proteinExistence type="predicted"/>
<evidence type="ECO:0000313" key="2">
    <source>
        <dbReference type="EMBL" id="BAI61124.1"/>
    </source>
</evidence>
<dbReference type="OrthoDB" id="28569at2157"/>
<dbReference type="Gene3D" id="2.40.50.140">
    <property type="entry name" value="Nucleic acid-binding proteins"/>
    <property type="match status" value="1"/>
</dbReference>
<feature type="domain" description="TRAM" evidence="1">
    <location>
        <begin position="10"/>
        <end position="68"/>
    </location>
</feature>
<dbReference type="PATRIC" id="fig|304371.9.peg.1083"/>
<name>D1YXF2_METPS</name>
<dbReference type="RefSeq" id="WP_012899803.1">
    <property type="nucleotide sequence ID" value="NC_013665.1"/>
</dbReference>
<protein>
    <recommendedName>
        <fullName evidence="1">TRAM domain-containing protein</fullName>
    </recommendedName>
</protein>
<dbReference type="PROSITE" id="PS50926">
    <property type="entry name" value="TRAM"/>
    <property type="match status" value="1"/>
</dbReference>
<dbReference type="InParanoid" id="D1YXF2"/>
<dbReference type="AlphaFoldDB" id="D1YXF2"/>
<dbReference type="InterPro" id="IPR002792">
    <property type="entry name" value="TRAM_dom"/>
</dbReference>
<evidence type="ECO:0000313" key="3">
    <source>
        <dbReference type="Proteomes" id="UP000001882"/>
    </source>
</evidence>
<dbReference type="Proteomes" id="UP000001882">
    <property type="component" value="Chromosome"/>
</dbReference>
<reference evidence="2 3" key="2">
    <citation type="journal article" date="2008" name="Int. J. Syst. Evol. Microbiol.">
        <title>Methanocella paludicola gen. nov., sp. nov., a methane-producing archaeon, the first isolate of the lineage 'Rice Cluster I', and proposal of the new archaeal order Methanocellales ord. nov.</title>
        <authorList>
            <person name="Sakai S."/>
            <person name="Imachi H."/>
            <person name="Hanada S."/>
            <person name="Ohashi A."/>
            <person name="Harada H."/>
            <person name="Kamagata Y."/>
        </authorList>
    </citation>
    <scope>NUCLEOTIDE SEQUENCE [LARGE SCALE GENOMIC DNA]</scope>
    <source>
        <strain evidence="3">DSM 17711 / JCM 13418 / NBRC 101707 / SANAE</strain>
    </source>
</reference>
<dbReference type="Pfam" id="PF01938">
    <property type="entry name" value="TRAM"/>
    <property type="match status" value="1"/>
</dbReference>